<dbReference type="AlphaFoldDB" id="A0A9Q2IGY0"/>
<sequence>MQTSTKGGISKATVHCTGLAVALPASRIIWMMTSNLWHPEFYYITGKNHGGAYHVSPP</sequence>
<keyword evidence="2" id="KW-1185">Reference proteome</keyword>
<evidence type="ECO:0000313" key="1">
    <source>
        <dbReference type="EMBL" id="URG47440.1"/>
    </source>
</evidence>
<organism evidence="1 2">
    <name type="scientific">Pectobacterium quasiaquaticum</name>
    <dbReference type="NCBI Taxonomy" id="2774015"/>
    <lineage>
        <taxon>Bacteria</taxon>
        <taxon>Pseudomonadati</taxon>
        <taxon>Pseudomonadota</taxon>
        <taxon>Gammaproteobacteria</taxon>
        <taxon>Enterobacterales</taxon>
        <taxon>Pectobacteriaceae</taxon>
        <taxon>Pectobacterium</taxon>
    </lineage>
</organism>
<evidence type="ECO:0000313" key="2">
    <source>
        <dbReference type="Proteomes" id="UP000806577"/>
    </source>
</evidence>
<dbReference type="KEGG" id="pqu:IG609_011385"/>
<name>A0A9Q2IGY0_9GAMM</name>
<proteinExistence type="predicted"/>
<gene>
    <name evidence="1" type="ORF">IG609_011385</name>
</gene>
<reference evidence="1 2" key="1">
    <citation type="journal article" date="2021" name="Int. J. Syst. Evol. Microbiol.">
        <title>&lt;i&gt;Pectobacterium quasiaquaticum&lt;/i&gt; sp. nov., isolated from waterways.</title>
        <authorList>
            <person name="Ben Moussa H."/>
            <person name="Pedron J."/>
            <person name="Bertrand C."/>
            <person name="Hecquet A."/>
            <person name="Barny M.A."/>
        </authorList>
    </citation>
    <scope>NUCLEOTIDE SEQUENCE [LARGE SCALE GENOMIC DNA]</scope>
    <source>
        <strain evidence="1 2">A477-S1-J17</strain>
    </source>
</reference>
<dbReference type="Proteomes" id="UP000806577">
    <property type="component" value="Chromosome"/>
</dbReference>
<accession>A0A9Q2IGY0</accession>
<protein>
    <submittedName>
        <fullName evidence="1">Uncharacterized protein</fullName>
    </submittedName>
</protein>
<dbReference type="EMBL" id="CP065177">
    <property type="protein sequence ID" value="URG47440.1"/>
    <property type="molecule type" value="Genomic_DNA"/>
</dbReference>